<accession>A0A1J5T662</accession>
<dbReference type="EMBL" id="MLJW01000036">
    <property type="protein sequence ID" value="OIR07622.1"/>
    <property type="molecule type" value="Genomic_DNA"/>
</dbReference>
<dbReference type="GO" id="GO:0016020">
    <property type="term" value="C:membrane"/>
    <property type="evidence" value="ECO:0007669"/>
    <property type="project" value="InterPro"/>
</dbReference>
<dbReference type="Pfam" id="PF04966">
    <property type="entry name" value="OprB"/>
    <property type="match status" value="1"/>
</dbReference>
<name>A0A1J5T662_9ZZZZ</name>
<evidence type="ECO:0000313" key="1">
    <source>
        <dbReference type="EMBL" id="OIR07622.1"/>
    </source>
</evidence>
<sequence>MRFFRIIMTLLCAVFCIKSFAQSTKNIINRINKKDSVADWTVHFQNTTVTQLHPGFAVKYSGINSLEDGYEIATSNTTTIAVGRKLWKNAFFIFDQETTGGGGLSKTKGLAGFPNGEIYRVGASALTPFVARAYLQQIIPLKNSSFENQSSDINQFAGKIATSRLVITAGKFCITDFFDDNKYNHDARSQFLNWSLMAQGAWDFPADVRGYTTGIVVELIKPTWALRLASVEVPKIANALPMEWKWNGANSETVEFEKHWKTKNNLSGTIRTNAFVTFSRAPFYKDAIAAMAVGDSSLSEIITGNTEGTKYYGAKYGFGINLEQELNRSIGLFARYSWNDGKTASWAFTEIDKSLQAGIEINGNDWKRKKDVLGIAVVVNGLSDDHKNYLKAGGYGFIIGDGNLNYGAESVFETYYRFYIASFVQLSIDYQIANNPAYNKDRRGPVHITSIRLHFEL</sequence>
<proteinExistence type="predicted"/>
<comment type="caution">
    <text evidence="1">The sequence shown here is derived from an EMBL/GenBank/DDBJ whole genome shotgun (WGS) entry which is preliminary data.</text>
</comment>
<dbReference type="InterPro" id="IPR038673">
    <property type="entry name" value="OprB_sf"/>
</dbReference>
<reference evidence="1" key="1">
    <citation type="submission" date="2016-10" db="EMBL/GenBank/DDBJ databases">
        <title>Sequence of Gallionella enrichment culture.</title>
        <authorList>
            <person name="Poehlein A."/>
            <person name="Muehling M."/>
            <person name="Daniel R."/>
        </authorList>
    </citation>
    <scope>NUCLEOTIDE SEQUENCE</scope>
</reference>
<protein>
    <submittedName>
        <fullName evidence="1">Carbohydrate-selective porin, OprB family</fullName>
    </submittedName>
</protein>
<dbReference type="InterPro" id="IPR007049">
    <property type="entry name" value="Carb-sel_porin_OprB"/>
</dbReference>
<dbReference type="GO" id="GO:0008643">
    <property type="term" value="P:carbohydrate transport"/>
    <property type="evidence" value="ECO:0007669"/>
    <property type="project" value="InterPro"/>
</dbReference>
<organism evidence="1">
    <name type="scientific">mine drainage metagenome</name>
    <dbReference type="NCBI Taxonomy" id="410659"/>
    <lineage>
        <taxon>unclassified sequences</taxon>
        <taxon>metagenomes</taxon>
        <taxon>ecological metagenomes</taxon>
    </lineage>
</organism>
<dbReference type="AlphaFoldDB" id="A0A1J5T662"/>
<dbReference type="Gene3D" id="2.40.160.180">
    <property type="entry name" value="Carbohydrate-selective porin OprB"/>
    <property type="match status" value="1"/>
</dbReference>
<dbReference type="GO" id="GO:0015288">
    <property type="term" value="F:porin activity"/>
    <property type="evidence" value="ECO:0007669"/>
    <property type="project" value="InterPro"/>
</dbReference>
<gene>
    <name evidence="1" type="ORF">GALL_102850</name>
</gene>